<evidence type="ECO:0000313" key="2">
    <source>
        <dbReference type="EnsemblPlants" id="Bo3g113760.1"/>
    </source>
</evidence>
<dbReference type="Proteomes" id="UP000032141">
    <property type="component" value="Chromosome C3"/>
</dbReference>
<dbReference type="PANTHER" id="PTHR11699">
    <property type="entry name" value="ALDEHYDE DEHYDROGENASE-RELATED"/>
    <property type="match status" value="1"/>
</dbReference>
<dbReference type="Gene3D" id="3.40.605.10">
    <property type="entry name" value="Aldehyde Dehydrogenase, Chain A, domain 1"/>
    <property type="match status" value="1"/>
</dbReference>
<evidence type="ECO:0000259" key="1">
    <source>
        <dbReference type="Pfam" id="PF00171"/>
    </source>
</evidence>
<dbReference type="STRING" id="109376.A0A0D3BGE4"/>
<dbReference type="EnsemblPlants" id="Bo3g113760.1">
    <property type="protein sequence ID" value="Bo3g113760.1"/>
    <property type="gene ID" value="Bo3g113760"/>
</dbReference>
<feature type="domain" description="Aldehyde dehydrogenase" evidence="1">
    <location>
        <begin position="136"/>
        <end position="206"/>
    </location>
</feature>
<dbReference type="eggNOG" id="KOG2450">
    <property type="taxonomic scope" value="Eukaryota"/>
</dbReference>
<dbReference type="Pfam" id="PF00171">
    <property type="entry name" value="Aldedh"/>
    <property type="match status" value="2"/>
</dbReference>
<dbReference type="InterPro" id="IPR016163">
    <property type="entry name" value="Ald_DH_C"/>
</dbReference>
<reference evidence="2" key="2">
    <citation type="submission" date="2015-03" db="UniProtKB">
        <authorList>
            <consortium name="EnsemblPlants"/>
        </authorList>
    </citation>
    <scope>IDENTIFICATION</scope>
</reference>
<name>A0A0D3BGE4_BRAOL</name>
<dbReference type="SUPFAM" id="SSF53720">
    <property type="entry name" value="ALDH-like"/>
    <property type="match status" value="2"/>
</dbReference>
<dbReference type="HOGENOM" id="CLU_1246892_0_0_1"/>
<reference evidence="2 3" key="1">
    <citation type="journal article" date="2014" name="Genome Biol.">
        <title>Transcriptome and methylome profiling reveals relics of genome dominance in the mesopolyploid Brassica oleracea.</title>
        <authorList>
            <person name="Parkin I.A."/>
            <person name="Koh C."/>
            <person name="Tang H."/>
            <person name="Robinson S.J."/>
            <person name="Kagale S."/>
            <person name="Clarke W.E."/>
            <person name="Town C.D."/>
            <person name="Nixon J."/>
            <person name="Krishnakumar V."/>
            <person name="Bidwell S.L."/>
            <person name="Denoeud F."/>
            <person name="Belcram H."/>
            <person name="Links M.G."/>
            <person name="Just J."/>
            <person name="Clarke C."/>
            <person name="Bender T."/>
            <person name="Huebert T."/>
            <person name="Mason A.S."/>
            <person name="Pires J.C."/>
            <person name="Barker G."/>
            <person name="Moore J."/>
            <person name="Walley P.G."/>
            <person name="Manoli S."/>
            <person name="Batley J."/>
            <person name="Edwards D."/>
            <person name="Nelson M.N."/>
            <person name="Wang X."/>
            <person name="Paterson A.H."/>
            <person name="King G."/>
            <person name="Bancroft I."/>
            <person name="Chalhoub B."/>
            <person name="Sharpe A.G."/>
        </authorList>
    </citation>
    <scope>NUCLEOTIDE SEQUENCE</scope>
    <source>
        <strain evidence="2 3">cv. TO1000</strain>
    </source>
</reference>
<dbReference type="Gene3D" id="3.40.309.10">
    <property type="entry name" value="Aldehyde Dehydrogenase, Chain A, domain 2"/>
    <property type="match status" value="2"/>
</dbReference>
<dbReference type="InterPro" id="IPR016161">
    <property type="entry name" value="Ald_DH/histidinol_DH"/>
</dbReference>
<dbReference type="GO" id="GO:0016620">
    <property type="term" value="F:oxidoreductase activity, acting on the aldehyde or oxo group of donors, NAD or NADP as acceptor"/>
    <property type="evidence" value="ECO:0007669"/>
    <property type="project" value="InterPro"/>
</dbReference>
<dbReference type="AlphaFoldDB" id="A0A0D3BGE4"/>
<evidence type="ECO:0000313" key="3">
    <source>
        <dbReference type="Proteomes" id="UP000032141"/>
    </source>
</evidence>
<feature type="domain" description="Aldehyde dehydrogenase" evidence="1">
    <location>
        <begin position="17"/>
        <end position="63"/>
    </location>
</feature>
<keyword evidence="3" id="KW-1185">Reference proteome</keyword>
<sequence>MKCWGNTSVIITVDQKIDSKQFEKVMRNIRSGVESNATLECGGHQIGNKGYFIQPTVFYNVKVTEKKKKLFNVVSFQVTMLLTGDIKNRTICLSLKMRFRSSPINLEVQVRRADTNNIVDLVQHRLLNGGFVGVGFRDVDEVIRRANETRYGLAAGVFTKSLDTANRVSRALKAGTVWVNCFDVFDAAIPFVGYKMSGNSREKGIYLQSQQLLADQGSCHCS</sequence>
<dbReference type="Gramene" id="Bo3g113760.1">
    <property type="protein sequence ID" value="Bo3g113760.1"/>
    <property type="gene ID" value="Bo3g113760"/>
</dbReference>
<organism evidence="2 3">
    <name type="scientific">Brassica oleracea var. oleracea</name>
    <dbReference type="NCBI Taxonomy" id="109376"/>
    <lineage>
        <taxon>Eukaryota</taxon>
        <taxon>Viridiplantae</taxon>
        <taxon>Streptophyta</taxon>
        <taxon>Embryophyta</taxon>
        <taxon>Tracheophyta</taxon>
        <taxon>Spermatophyta</taxon>
        <taxon>Magnoliopsida</taxon>
        <taxon>eudicotyledons</taxon>
        <taxon>Gunneridae</taxon>
        <taxon>Pentapetalae</taxon>
        <taxon>rosids</taxon>
        <taxon>malvids</taxon>
        <taxon>Brassicales</taxon>
        <taxon>Brassicaceae</taxon>
        <taxon>Brassiceae</taxon>
        <taxon>Brassica</taxon>
    </lineage>
</organism>
<dbReference type="InterPro" id="IPR015590">
    <property type="entry name" value="Aldehyde_DH_dom"/>
</dbReference>
<proteinExistence type="predicted"/>
<protein>
    <recommendedName>
        <fullName evidence="1">Aldehyde dehydrogenase domain-containing protein</fullName>
    </recommendedName>
</protein>
<dbReference type="InterPro" id="IPR016162">
    <property type="entry name" value="Ald_DH_N"/>
</dbReference>
<accession>A0A0D3BGE4</accession>